<protein>
    <submittedName>
        <fullName evidence="3">HD domain-containing protein</fullName>
    </submittedName>
</protein>
<accession>A0A368KKV3</accession>
<dbReference type="CDD" id="cd00077">
    <property type="entry name" value="HDc"/>
    <property type="match status" value="1"/>
</dbReference>
<dbReference type="SUPFAM" id="SSF109604">
    <property type="entry name" value="HD-domain/PDEase-like"/>
    <property type="match status" value="1"/>
</dbReference>
<dbReference type="EMBL" id="QPEX01000045">
    <property type="protein sequence ID" value="RCS41401.1"/>
    <property type="molecule type" value="Genomic_DNA"/>
</dbReference>
<sequence length="345" mass="38909">MTWKISEMANVKQLSELQHGQSADFFAQLCKKVPGTTRQGRPFFAVEFRDNRRNASSAIWEGSSHELACRDEWKVGHFYKIRGTFQETAYGAKIEILRIRVVEEADTESGFDPLLCQPTAENDSSEMFDYLLDLVDREITTPELRTLVTTIFEQNRQRLESLPGAIHHHHAYAGGYLEHVYSVTRNVLYLIDTYRGQHASLRDPLTQQLAIAGALLHDIGKLHELDADAGNTAYTTAGELVGHIALGRDIVRDTAKELAIDAPWLVRLEHLIVSHQGTPEHGSPKQPMTWEANLVYWADQLDGNIFRLAKTFQQTETNEPVVASPNPFGRRVFRGELAMEPESSA</sequence>
<evidence type="ECO:0000313" key="4">
    <source>
        <dbReference type="Proteomes" id="UP000253562"/>
    </source>
</evidence>
<dbReference type="InterPro" id="IPR003607">
    <property type="entry name" value="HD/PDEase_dom"/>
</dbReference>
<evidence type="ECO:0000256" key="1">
    <source>
        <dbReference type="ARBA" id="ARBA00022801"/>
    </source>
</evidence>
<organism evidence="3 4">
    <name type="scientific">Bremerella cremea</name>
    <dbReference type="NCBI Taxonomy" id="1031537"/>
    <lineage>
        <taxon>Bacteria</taxon>
        <taxon>Pseudomonadati</taxon>
        <taxon>Planctomycetota</taxon>
        <taxon>Planctomycetia</taxon>
        <taxon>Pirellulales</taxon>
        <taxon>Pirellulaceae</taxon>
        <taxon>Bremerella</taxon>
    </lineage>
</organism>
<feature type="domain" description="HD/PDEase" evidence="2">
    <location>
        <begin position="172"/>
        <end position="313"/>
    </location>
</feature>
<gene>
    <name evidence="3" type="ORF">DTL42_22855</name>
</gene>
<dbReference type="Gene3D" id="1.10.3210.10">
    <property type="entry name" value="Hypothetical protein af1432"/>
    <property type="match status" value="1"/>
</dbReference>
<dbReference type="Pfam" id="PF01966">
    <property type="entry name" value="HD"/>
    <property type="match status" value="1"/>
</dbReference>
<comment type="caution">
    <text evidence="3">The sequence shown here is derived from an EMBL/GenBank/DDBJ whole genome shotgun (WGS) entry which is preliminary data.</text>
</comment>
<reference evidence="3 4" key="1">
    <citation type="submission" date="2018-07" db="EMBL/GenBank/DDBJ databases">
        <title>Comparative genomes isolates from brazilian mangrove.</title>
        <authorList>
            <person name="De Araujo J.E."/>
            <person name="Taketani R.G."/>
            <person name="Silva M.C.P."/>
            <person name="Lourenco M.V."/>
            <person name="Oliveira V.M."/>
            <person name="Andreote F.D."/>
        </authorList>
    </citation>
    <scope>NUCLEOTIDE SEQUENCE [LARGE SCALE GENOMIC DNA]</scope>
    <source>
        <strain evidence="3 4">HEX PRIS-MGV</strain>
    </source>
</reference>
<dbReference type="GO" id="GO:0031125">
    <property type="term" value="P:rRNA 3'-end processing"/>
    <property type="evidence" value="ECO:0007669"/>
    <property type="project" value="TreeGrafter"/>
</dbReference>
<dbReference type="SMART" id="SM00471">
    <property type="entry name" value="HDc"/>
    <property type="match status" value="1"/>
</dbReference>
<evidence type="ECO:0000259" key="2">
    <source>
        <dbReference type="SMART" id="SM00471"/>
    </source>
</evidence>
<dbReference type="RefSeq" id="WP_114372562.1">
    <property type="nucleotide sequence ID" value="NZ_QPEX01000045.1"/>
</dbReference>
<dbReference type="OrthoDB" id="9778453at2"/>
<dbReference type="PANTHER" id="PTHR37294:SF1">
    <property type="entry name" value="3'-5' EXORIBONUCLEASE YHAM"/>
    <property type="match status" value="1"/>
</dbReference>
<dbReference type="GO" id="GO:0016787">
    <property type="term" value="F:hydrolase activity"/>
    <property type="evidence" value="ECO:0007669"/>
    <property type="project" value="UniProtKB-KW"/>
</dbReference>
<name>A0A368KKV3_9BACT</name>
<dbReference type="InterPro" id="IPR006674">
    <property type="entry name" value="HD_domain"/>
</dbReference>
<dbReference type="PANTHER" id="PTHR37294">
    <property type="entry name" value="3'-5' EXORIBONUCLEASE YHAM"/>
    <property type="match status" value="1"/>
</dbReference>
<proteinExistence type="predicted"/>
<dbReference type="Proteomes" id="UP000253562">
    <property type="component" value="Unassembled WGS sequence"/>
</dbReference>
<evidence type="ECO:0000313" key="3">
    <source>
        <dbReference type="EMBL" id="RCS41401.1"/>
    </source>
</evidence>
<dbReference type="AlphaFoldDB" id="A0A368KKV3"/>
<dbReference type="InterPro" id="IPR050798">
    <property type="entry name" value="YhaM_exoribonuc/phosphodiest"/>
</dbReference>
<keyword evidence="1" id="KW-0378">Hydrolase</keyword>